<evidence type="ECO:0000313" key="3">
    <source>
        <dbReference type="EMBL" id="MBB5037296.1"/>
    </source>
</evidence>
<keyword evidence="4" id="KW-1185">Reference proteome</keyword>
<name>A0A7W8DPU1_9BACT</name>
<feature type="domain" description="DUF4178" evidence="2">
    <location>
        <begin position="233"/>
        <end position="360"/>
    </location>
</feature>
<evidence type="ECO:0000259" key="2">
    <source>
        <dbReference type="Pfam" id="PF13785"/>
    </source>
</evidence>
<dbReference type="Pfam" id="PF13785">
    <property type="entry name" value="DUF4178"/>
    <property type="match status" value="2"/>
</dbReference>
<dbReference type="EMBL" id="JACHIF010000002">
    <property type="protein sequence ID" value="MBB5037296.1"/>
    <property type="molecule type" value="Genomic_DNA"/>
</dbReference>
<evidence type="ECO:0000256" key="1">
    <source>
        <dbReference type="SAM" id="Phobius"/>
    </source>
</evidence>
<feature type="transmembrane region" description="Helical" evidence="1">
    <location>
        <begin position="399"/>
        <end position="417"/>
    </location>
</feature>
<dbReference type="InterPro" id="IPR025235">
    <property type="entry name" value="DUF4178"/>
</dbReference>
<organism evidence="3 4">
    <name type="scientific">Prosthecobacter dejongeii</name>
    <dbReference type="NCBI Taxonomy" id="48465"/>
    <lineage>
        <taxon>Bacteria</taxon>
        <taxon>Pseudomonadati</taxon>
        <taxon>Verrucomicrobiota</taxon>
        <taxon>Verrucomicrobiia</taxon>
        <taxon>Verrucomicrobiales</taxon>
        <taxon>Verrucomicrobiaceae</taxon>
        <taxon>Prosthecobacter</taxon>
    </lineage>
</organism>
<gene>
    <name evidence="3" type="ORF">HNQ64_001538</name>
</gene>
<feature type="transmembrane region" description="Helical" evidence="1">
    <location>
        <begin position="538"/>
        <end position="559"/>
    </location>
</feature>
<dbReference type="AlphaFoldDB" id="A0A7W8DPU1"/>
<reference evidence="3 4" key="1">
    <citation type="submission" date="2020-08" db="EMBL/GenBank/DDBJ databases">
        <title>Genomic Encyclopedia of Type Strains, Phase IV (KMG-IV): sequencing the most valuable type-strain genomes for metagenomic binning, comparative biology and taxonomic classification.</title>
        <authorList>
            <person name="Goeker M."/>
        </authorList>
    </citation>
    <scope>NUCLEOTIDE SEQUENCE [LARGE SCALE GENOMIC DNA]</scope>
    <source>
        <strain evidence="3 4">DSM 12251</strain>
    </source>
</reference>
<keyword evidence="1" id="KW-0812">Transmembrane</keyword>
<proteinExistence type="predicted"/>
<evidence type="ECO:0000313" key="4">
    <source>
        <dbReference type="Proteomes" id="UP000534294"/>
    </source>
</evidence>
<sequence>MAELPPDLSPLQIGTRGHWQGRAFTLIGRMRLHYGDGSWTEWCADFGQGTYGWVAEVMGFYMISFAHSVKVPLVTEDIPAGQILNINGEAWRVADVKEGRCIAAEGELPMVAPPGWSRTSIDLVSPDGQFGSVEITPEGREFFVGAYAEFADLHFTELRKLPGWEKDAEITRRQSQALGCPNCGAPVNLRAEGQSMAAVCGSCATILDTSTPNLQEIGKVAQTTLKLNLLLPIGTRGLFKDEMWEVVGFMRRKDRWCSWDEYLLFNPWLGFRFLVTFQGHWSFVRILPGHHSQNQWQGQTFKLFAREEAVTTDVLGEFYWRVKNGERALLTDYVSPPFVLSKEEMPGLNEITWSGGEYVEAAEVQKAFVKAGGSLPQPSGTYLNQPNPHGQRWKEVRTTFIFTVIAYILIQVLFMGWGTPRHVAHTGIEYQNARAGETLVSEPFKLEGSSAPLHITATGLLLSDTYLGLKGSLVESKSQRSFPVAFPLANYTTAPDGSRQKVTLPGIPSGEYVLRLTPDASATLANATVTFTIERGGLFWSNFWLGLILICVWPIWIMLRSGSFEKRRWYESEFNPYGGSDD</sequence>
<comment type="caution">
    <text evidence="3">The sequence shown here is derived from an EMBL/GenBank/DDBJ whole genome shotgun (WGS) entry which is preliminary data.</text>
</comment>
<keyword evidence="1" id="KW-0472">Membrane</keyword>
<dbReference type="Proteomes" id="UP000534294">
    <property type="component" value="Unassembled WGS sequence"/>
</dbReference>
<keyword evidence="1" id="KW-1133">Transmembrane helix</keyword>
<protein>
    <recommendedName>
        <fullName evidence="2">DUF4178 domain-containing protein</fullName>
    </recommendedName>
</protein>
<accession>A0A7W8DPU1</accession>
<feature type="domain" description="DUF4178" evidence="2">
    <location>
        <begin position="12"/>
        <end position="148"/>
    </location>
</feature>